<gene>
    <name evidence="2" type="ORF">C0Q70_09668</name>
</gene>
<accession>A0A2T7PAG3</accession>
<protein>
    <submittedName>
        <fullName evidence="2">Uncharacterized protein</fullName>
    </submittedName>
</protein>
<dbReference type="AlphaFoldDB" id="A0A2T7PAG3"/>
<evidence type="ECO:0000313" key="2">
    <source>
        <dbReference type="EMBL" id="PVD30402.1"/>
    </source>
</evidence>
<proteinExistence type="predicted"/>
<evidence type="ECO:0000256" key="1">
    <source>
        <dbReference type="SAM" id="MobiDB-lite"/>
    </source>
</evidence>
<reference evidence="2 3" key="1">
    <citation type="submission" date="2018-04" db="EMBL/GenBank/DDBJ databases">
        <title>The genome of golden apple snail Pomacea canaliculata provides insight into stress tolerance and invasive adaptation.</title>
        <authorList>
            <person name="Liu C."/>
            <person name="Liu B."/>
            <person name="Ren Y."/>
            <person name="Zhang Y."/>
            <person name="Wang H."/>
            <person name="Li S."/>
            <person name="Jiang F."/>
            <person name="Yin L."/>
            <person name="Zhang G."/>
            <person name="Qian W."/>
            <person name="Fan W."/>
        </authorList>
    </citation>
    <scope>NUCLEOTIDE SEQUENCE [LARGE SCALE GENOMIC DNA]</scope>
    <source>
        <strain evidence="2">SZHN2017</strain>
        <tissue evidence="2">Muscle</tissue>
    </source>
</reference>
<dbReference type="Proteomes" id="UP000245119">
    <property type="component" value="Linkage Group LG5"/>
</dbReference>
<name>A0A2T7PAG3_POMCA</name>
<organism evidence="2 3">
    <name type="scientific">Pomacea canaliculata</name>
    <name type="common">Golden apple snail</name>
    <dbReference type="NCBI Taxonomy" id="400727"/>
    <lineage>
        <taxon>Eukaryota</taxon>
        <taxon>Metazoa</taxon>
        <taxon>Spiralia</taxon>
        <taxon>Lophotrochozoa</taxon>
        <taxon>Mollusca</taxon>
        <taxon>Gastropoda</taxon>
        <taxon>Caenogastropoda</taxon>
        <taxon>Architaenioglossa</taxon>
        <taxon>Ampullarioidea</taxon>
        <taxon>Ampullariidae</taxon>
        <taxon>Pomacea</taxon>
    </lineage>
</organism>
<keyword evidence="3" id="KW-1185">Reference proteome</keyword>
<evidence type="ECO:0000313" key="3">
    <source>
        <dbReference type="Proteomes" id="UP000245119"/>
    </source>
</evidence>
<dbReference type="EMBL" id="PZQS01000005">
    <property type="protein sequence ID" value="PVD30402.1"/>
    <property type="molecule type" value="Genomic_DNA"/>
</dbReference>
<feature type="region of interest" description="Disordered" evidence="1">
    <location>
        <begin position="1"/>
        <end position="52"/>
    </location>
</feature>
<sequence length="75" mass="8554">MIAKTGQQHLDRCVGRQAQQSTRTREEDHKPGNPNARDSTGDSELTADNYKKHGAERRGIFFKYQSRTDSYVTLV</sequence>
<comment type="caution">
    <text evidence="2">The sequence shown here is derived from an EMBL/GenBank/DDBJ whole genome shotgun (WGS) entry which is preliminary data.</text>
</comment>